<dbReference type="InterPro" id="IPR016181">
    <property type="entry name" value="Acyl_CoA_acyltransferase"/>
</dbReference>
<sequence>MASAKIPCKQSVTEIPIEMTTITTMIETEMELDIEASSSRSSFLSRIKHNVRRFRQEDQNQIRQIYLDAQRSIIKAAFVAGIQKPFITIPALFLTRLVAAVTSVWLALIGLGLIVSAVYISYYLKFMQHINHALETDLADISKSYSVEKSSFWVVERNNEVAGFVGVVHRDTSTIELQRLTVAPEYRRQGIAESLCRYVIALYAEMKLLRLRLECTESHDAAKNLYRKLGFTLTDCVTDPYALSAVTLEHHSINLT</sequence>
<evidence type="ECO:0000313" key="5">
    <source>
        <dbReference type="Proteomes" id="UP000001593"/>
    </source>
</evidence>
<keyword evidence="2" id="KW-0812">Transmembrane</keyword>
<evidence type="ECO:0000256" key="2">
    <source>
        <dbReference type="SAM" id="Phobius"/>
    </source>
</evidence>
<dbReference type="HOGENOM" id="CLU_1087038_0_0_1"/>
<dbReference type="CDD" id="cd04301">
    <property type="entry name" value="NAT_SF"/>
    <property type="match status" value="1"/>
</dbReference>
<feature type="transmembrane region" description="Helical" evidence="2">
    <location>
        <begin position="73"/>
        <end position="93"/>
    </location>
</feature>
<dbReference type="eggNOG" id="KOG3139">
    <property type="taxonomic scope" value="Eukaryota"/>
</dbReference>
<proteinExistence type="predicted"/>
<feature type="domain" description="N-acetyltransferase" evidence="3">
    <location>
        <begin position="113"/>
        <end position="249"/>
    </location>
</feature>
<evidence type="ECO:0000313" key="4">
    <source>
        <dbReference type="EMBL" id="EDO42898.1"/>
    </source>
</evidence>
<protein>
    <recommendedName>
        <fullName evidence="3">N-acetyltransferase domain-containing protein</fullName>
    </recommendedName>
</protein>
<dbReference type="PANTHER" id="PTHR13947">
    <property type="entry name" value="GNAT FAMILY N-ACETYLTRANSFERASE"/>
    <property type="match status" value="1"/>
</dbReference>
<name>A7S042_NEMVE</name>
<dbReference type="Pfam" id="PF00583">
    <property type="entry name" value="Acetyltransf_1"/>
    <property type="match status" value="1"/>
</dbReference>
<gene>
    <name evidence="4" type="ORF">NEMVEDRAFT_v1g204737</name>
</gene>
<dbReference type="PANTHER" id="PTHR13947:SF37">
    <property type="entry name" value="LD18367P"/>
    <property type="match status" value="1"/>
</dbReference>
<keyword evidence="1" id="KW-0808">Transferase</keyword>
<keyword evidence="2" id="KW-1133">Transmembrane helix</keyword>
<feature type="transmembrane region" description="Helical" evidence="2">
    <location>
        <begin position="105"/>
        <end position="124"/>
    </location>
</feature>
<dbReference type="InterPro" id="IPR050769">
    <property type="entry name" value="NAT_camello-type"/>
</dbReference>
<reference evidence="4 5" key="1">
    <citation type="journal article" date="2007" name="Science">
        <title>Sea anemone genome reveals ancestral eumetazoan gene repertoire and genomic organization.</title>
        <authorList>
            <person name="Putnam N.H."/>
            <person name="Srivastava M."/>
            <person name="Hellsten U."/>
            <person name="Dirks B."/>
            <person name="Chapman J."/>
            <person name="Salamov A."/>
            <person name="Terry A."/>
            <person name="Shapiro H."/>
            <person name="Lindquist E."/>
            <person name="Kapitonov V.V."/>
            <person name="Jurka J."/>
            <person name="Genikhovich G."/>
            <person name="Grigoriev I.V."/>
            <person name="Lucas S.M."/>
            <person name="Steele R.E."/>
            <person name="Finnerty J.R."/>
            <person name="Technau U."/>
            <person name="Martindale M.Q."/>
            <person name="Rokhsar D.S."/>
        </authorList>
    </citation>
    <scope>NUCLEOTIDE SEQUENCE [LARGE SCALE GENOMIC DNA]</scope>
    <source>
        <strain evidence="5">CH2 X CH6</strain>
    </source>
</reference>
<dbReference type="PhylomeDB" id="A7S042"/>
<accession>A7S042</accession>
<dbReference type="STRING" id="45351.A7S042"/>
<dbReference type="AlphaFoldDB" id="A7S042"/>
<dbReference type="GO" id="GO:0008080">
    <property type="term" value="F:N-acetyltransferase activity"/>
    <property type="evidence" value="ECO:0000318"/>
    <property type="project" value="GO_Central"/>
</dbReference>
<dbReference type="EMBL" id="DS469559">
    <property type="protein sequence ID" value="EDO42898.1"/>
    <property type="molecule type" value="Genomic_DNA"/>
</dbReference>
<organism evidence="4 5">
    <name type="scientific">Nematostella vectensis</name>
    <name type="common">Starlet sea anemone</name>
    <dbReference type="NCBI Taxonomy" id="45351"/>
    <lineage>
        <taxon>Eukaryota</taxon>
        <taxon>Metazoa</taxon>
        <taxon>Cnidaria</taxon>
        <taxon>Anthozoa</taxon>
        <taxon>Hexacorallia</taxon>
        <taxon>Actiniaria</taxon>
        <taxon>Edwardsiidae</taxon>
        <taxon>Nematostella</taxon>
    </lineage>
</organism>
<evidence type="ECO:0000256" key="1">
    <source>
        <dbReference type="ARBA" id="ARBA00022679"/>
    </source>
</evidence>
<keyword evidence="5" id="KW-1185">Reference proteome</keyword>
<dbReference type="OMA" id="FHEGIME"/>
<dbReference type="Gene3D" id="3.40.630.30">
    <property type="match status" value="1"/>
</dbReference>
<keyword evidence="2" id="KW-0472">Membrane</keyword>
<dbReference type="SUPFAM" id="SSF55729">
    <property type="entry name" value="Acyl-CoA N-acyltransferases (Nat)"/>
    <property type="match status" value="1"/>
</dbReference>
<dbReference type="InterPro" id="IPR000182">
    <property type="entry name" value="GNAT_dom"/>
</dbReference>
<dbReference type="PROSITE" id="PS51186">
    <property type="entry name" value="GNAT"/>
    <property type="match status" value="1"/>
</dbReference>
<dbReference type="Proteomes" id="UP000001593">
    <property type="component" value="Unassembled WGS sequence"/>
</dbReference>
<dbReference type="InParanoid" id="A7S042"/>
<evidence type="ECO:0000259" key="3">
    <source>
        <dbReference type="PROSITE" id="PS51186"/>
    </source>
</evidence>